<keyword evidence="1 4" id="KW-0378">Hydrolase</keyword>
<dbReference type="Proteomes" id="UP000533017">
    <property type="component" value="Unassembled WGS sequence"/>
</dbReference>
<dbReference type="InterPro" id="IPR015797">
    <property type="entry name" value="NUDIX_hydrolase-like_dom_sf"/>
</dbReference>
<protein>
    <submittedName>
        <fullName evidence="5">ADP-ribose pyrophosphatase</fullName>
        <ecNumber evidence="4">3.6.1.13</ecNumber>
    </submittedName>
</protein>
<evidence type="ECO:0000313" key="4">
    <source>
        <dbReference type="EMBL" id="NYH83214.1"/>
    </source>
</evidence>
<evidence type="ECO:0000313" key="7">
    <source>
        <dbReference type="Proteomes" id="UP000533017"/>
    </source>
</evidence>
<dbReference type="Proteomes" id="UP000199052">
    <property type="component" value="Unassembled WGS sequence"/>
</dbReference>
<dbReference type="CDD" id="cd24158">
    <property type="entry name" value="NUDIX_ADPRase_Rv1700"/>
    <property type="match status" value="1"/>
</dbReference>
<feature type="region of interest" description="Disordered" evidence="2">
    <location>
        <begin position="1"/>
        <end position="27"/>
    </location>
</feature>
<dbReference type="GO" id="GO:0047631">
    <property type="term" value="F:ADP-ribose diphosphatase activity"/>
    <property type="evidence" value="ECO:0007669"/>
    <property type="project" value="UniProtKB-EC"/>
</dbReference>
<evidence type="ECO:0000313" key="5">
    <source>
        <dbReference type="EMBL" id="SFG91387.1"/>
    </source>
</evidence>
<evidence type="ECO:0000313" key="6">
    <source>
        <dbReference type="Proteomes" id="UP000199052"/>
    </source>
</evidence>
<dbReference type="PANTHER" id="PTHR11839:SF31">
    <property type="entry name" value="ADP-RIBOSE PYROPHOSPHATASE"/>
    <property type="match status" value="1"/>
</dbReference>
<dbReference type="InterPro" id="IPR000086">
    <property type="entry name" value="NUDIX_hydrolase_dom"/>
</dbReference>
<name>A0A1I2VSR8_9ACTN</name>
<reference evidence="4 7" key="2">
    <citation type="submission" date="2020-07" db="EMBL/GenBank/DDBJ databases">
        <title>Sequencing the genomes of 1000 actinobacteria strains.</title>
        <authorList>
            <person name="Klenk H.-P."/>
        </authorList>
    </citation>
    <scope>NUCLEOTIDE SEQUENCE [LARGE SCALE GENOMIC DNA]</scope>
    <source>
        <strain evidence="4 7">DSM 45117</strain>
    </source>
</reference>
<accession>A0A1I2VSR8</accession>
<evidence type="ECO:0000256" key="1">
    <source>
        <dbReference type="ARBA" id="ARBA00022801"/>
    </source>
</evidence>
<dbReference type="EC" id="3.6.1.13" evidence="4"/>
<dbReference type="PROSITE" id="PS51462">
    <property type="entry name" value="NUDIX"/>
    <property type="match status" value="1"/>
</dbReference>
<dbReference type="Pfam" id="PF00293">
    <property type="entry name" value="NUDIX"/>
    <property type="match status" value="1"/>
</dbReference>
<dbReference type="GO" id="GO:0006753">
    <property type="term" value="P:nucleoside phosphate metabolic process"/>
    <property type="evidence" value="ECO:0007669"/>
    <property type="project" value="TreeGrafter"/>
</dbReference>
<gene>
    <name evidence="4" type="ORF">FHR37_002065</name>
    <name evidence="5" type="ORF">SAMN05421678_109293</name>
</gene>
<evidence type="ECO:0000259" key="3">
    <source>
        <dbReference type="PROSITE" id="PS51462"/>
    </source>
</evidence>
<dbReference type="Gene3D" id="3.90.79.10">
    <property type="entry name" value="Nucleoside Triphosphate Pyrophosphohydrolase"/>
    <property type="match status" value="1"/>
</dbReference>
<dbReference type="STRING" id="504797.SAMN05421678_109293"/>
<dbReference type="SUPFAM" id="SSF55811">
    <property type="entry name" value="Nudix"/>
    <property type="match status" value="1"/>
</dbReference>
<dbReference type="GO" id="GO:0019693">
    <property type="term" value="P:ribose phosphate metabolic process"/>
    <property type="evidence" value="ECO:0007669"/>
    <property type="project" value="TreeGrafter"/>
</dbReference>
<evidence type="ECO:0000256" key="2">
    <source>
        <dbReference type="SAM" id="MobiDB-lite"/>
    </source>
</evidence>
<dbReference type="PANTHER" id="PTHR11839">
    <property type="entry name" value="UDP/ADP-SUGAR PYROPHOSPHATASE"/>
    <property type="match status" value="1"/>
</dbReference>
<organism evidence="5 6">
    <name type="scientific">Actinopolymorpha cephalotaxi</name>
    <dbReference type="NCBI Taxonomy" id="504797"/>
    <lineage>
        <taxon>Bacteria</taxon>
        <taxon>Bacillati</taxon>
        <taxon>Actinomycetota</taxon>
        <taxon>Actinomycetes</taxon>
        <taxon>Propionibacteriales</taxon>
        <taxon>Actinopolymorphaceae</taxon>
        <taxon>Actinopolymorpha</taxon>
    </lineage>
</organism>
<feature type="domain" description="Nudix hydrolase" evidence="3">
    <location>
        <begin position="63"/>
        <end position="197"/>
    </location>
</feature>
<dbReference type="EMBL" id="FOOI01000009">
    <property type="protein sequence ID" value="SFG91387.1"/>
    <property type="molecule type" value="Genomic_DNA"/>
</dbReference>
<proteinExistence type="predicted"/>
<keyword evidence="7" id="KW-1185">Reference proteome</keyword>
<sequence length="234" mass="25438">MSGATVDGRFGNQNADGAPPRDVPERWPVASSSYTLSTGRVIAVRKDVVDGGDGREFTRDVVVHSGAVGIIAMDDRDRMLLVHQYRHPVGHRLFEPPAGLLDVEGEDYLAAAQRELYEEGHVRARDWRVLVDAFTSPGMTTESLRIYLARGLSEVPHDERHNGVDEEADMTVSWTPLADVVAGVLAGDLHNPSLVMGALAAWAARNGAGFDALRPADAPWPAREAVPYEPLRPT</sequence>
<reference evidence="5 6" key="1">
    <citation type="submission" date="2016-10" db="EMBL/GenBank/DDBJ databases">
        <authorList>
            <person name="de Groot N.N."/>
        </authorList>
    </citation>
    <scope>NUCLEOTIDE SEQUENCE [LARGE SCALE GENOMIC DNA]</scope>
    <source>
        <strain evidence="5 6">CPCC 202808</strain>
    </source>
</reference>
<dbReference type="GO" id="GO:0005829">
    <property type="term" value="C:cytosol"/>
    <property type="evidence" value="ECO:0007669"/>
    <property type="project" value="TreeGrafter"/>
</dbReference>
<dbReference type="AlphaFoldDB" id="A0A1I2VSR8"/>
<dbReference type="EMBL" id="JACBZA010000001">
    <property type="protein sequence ID" value="NYH83214.1"/>
    <property type="molecule type" value="Genomic_DNA"/>
</dbReference>